<dbReference type="InterPro" id="IPR000873">
    <property type="entry name" value="AMP-dep_synth/lig_dom"/>
</dbReference>
<dbReference type="Gene3D" id="3.40.50.12780">
    <property type="entry name" value="N-terminal domain of ligase-like"/>
    <property type="match status" value="1"/>
</dbReference>
<evidence type="ECO:0000313" key="4">
    <source>
        <dbReference type="EMBL" id="GAA3816384.1"/>
    </source>
</evidence>
<name>A0ABP7IEE7_9ACTN</name>
<dbReference type="InterPro" id="IPR045851">
    <property type="entry name" value="AMP-bd_C_sf"/>
</dbReference>
<accession>A0ABP7IEE7</accession>
<keyword evidence="2" id="KW-1133">Transmembrane helix</keyword>
<feature type="transmembrane region" description="Helical" evidence="2">
    <location>
        <begin position="74"/>
        <end position="97"/>
    </location>
</feature>
<keyword evidence="5" id="KW-1185">Reference proteome</keyword>
<dbReference type="RefSeq" id="WP_344942379.1">
    <property type="nucleotide sequence ID" value="NZ_BAAAZR010000009.1"/>
</dbReference>
<dbReference type="InterPro" id="IPR042099">
    <property type="entry name" value="ANL_N_sf"/>
</dbReference>
<dbReference type="Pfam" id="PF00501">
    <property type="entry name" value="AMP-binding"/>
    <property type="match status" value="1"/>
</dbReference>
<evidence type="ECO:0000256" key="2">
    <source>
        <dbReference type="SAM" id="Phobius"/>
    </source>
</evidence>
<gene>
    <name evidence="4" type="ORF">GCM10022226_41360</name>
</gene>
<reference evidence="5" key="1">
    <citation type="journal article" date="2019" name="Int. J. Syst. Evol. Microbiol.">
        <title>The Global Catalogue of Microorganisms (GCM) 10K type strain sequencing project: providing services to taxonomists for standard genome sequencing and annotation.</title>
        <authorList>
            <consortium name="The Broad Institute Genomics Platform"/>
            <consortium name="The Broad Institute Genome Sequencing Center for Infectious Disease"/>
            <person name="Wu L."/>
            <person name="Ma J."/>
        </authorList>
    </citation>
    <scope>NUCLEOTIDE SEQUENCE [LARGE SCALE GENOMIC DNA]</scope>
    <source>
        <strain evidence="5">JCM 16908</strain>
    </source>
</reference>
<keyword evidence="2" id="KW-0472">Membrane</keyword>
<dbReference type="PROSITE" id="PS00455">
    <property type="entry name" value="AMP_BINDING"/>
    <property type="match status" value="1"/>
</dbReference>
<comment type="similarity">
    <text evidence="1">Belongs to the ATP-dependent AMP-binding enzyme family.</text>
</comment>
<organism evidence="4 5">
    <name type="scientific">Sphaerisporangium flaviroseum</name>
    <dbReference type="NCBI Taxonomy" id="509199"/>
    <lineage>
        <taxon>Bacteria</taxon>
        <taxon>Bacillati</taxon>
        <taxon>Actinomycetota</taxon>
        <taxon>Actinomycetes</taxon>
        <taxon>Streptosporangiales</taxon>
        <taxon>Streptosporangiaceae</taxon>
        <taxon>Sphaerisporangium</taxon>
    </lineage>
</organism>
<dbReference type="PANTHER" id="PTHR22754">
    <property type="entry name" value="DISCO-INTERACTING PROTEIN 2 DIP2 -RELATED"/>
    <property type="match status" value="1"/>
</dbReference>
<evidence type="ECO:0000313" key="5">
    <source>
        <dbReference type="Proteomes" id="UP001500888"/>
    </source>
</evidence>
<comment type="caution">
    <text evidence="4">The sequence shown here is derived from an EMBL/GenBank/DDBJ whole genome shotgun (WGS) entry which is preliminary data.</text>
</comment>
<dbReference type="Gene3D" id="3.30.300.30">
    <property type="match status" value="1"/>
</dbReference>
<dbReference type="EMBL" id="BAAAZR010000009">
    <property type="protein sequence ID" value="GAA3816384.1"/>
    <property type="molecule type" value="Genomic_DNA"/>
</dbReference>
<evidence type="ECO:0000256" key="1">
    <source>
        <dbReference type="ARBA" id="ARBA00006432"/>
    </source>
</evidence>
<keyword evidence="2" id="KW-0812">Transmembrane</keyword>
<feature type="domain" description="AMP-dependent synthetase/ligase" evidence="3">
    <location>
        <begin position="18"/>
        <end position="410"/>
    </location>
</feature>
<dbReference type="SUPFAM" id="SSF56801">
    <property type="entry name" value="Acetyl-CoA synthetase-like"/>
    <property type="match status" value="1"/>
</dbReference>
<dbReference type="Proteomes" id="UP001500888">
    <property type="component" value="Unassembled WGS sequence"/>
</dbReference>
<evidence type="ECO:0000259" key="3">
    <source>
        <dbReference type="Pfam" id="PF00501"/>
    </source>
</evidence>
<proteinExistence type="inferred from homology"/>
<protein>
    <recommendedName>
        <fullName evidence="3">AMP-dependent synthetase/ligase domain-containing protein</fullName>
    </recommendedName>
</protein>
<sequence length="576" mass="61209">MSAYTPRDVRTLGEMFIRAAERHPGKAVRTFSPERSLTFERLARDGHTVAAGLRSLGVRPAAPVAVLVQSPLDFLRVTGGVVLAGAVMVPLAVSAGFNKAFLARMRQVLADSGSRFAVIDDAYADALAEVASDLQVIPLSRVLADQGGAPAQEPFPPPEVGEEDLALIQYTSGSTSAPRGVALTHRNILAGIRVLQRGAGAQDGDVLCHWLPLSHDMGLFSTLGAIAAGLDIGVSAPQDFIKRPEEWLRWFCDLGATMYAGPSSGYRYLLDSIPPEEVPCYDLSAVRVMLNGAEPIDPDLVTGFQRHFAPAGLAPEVMTPCYGLAEATLAVTFAPVGGSAQVDWVDRDLLNNAGEAKPATPGDVTARGVVNCGEPVPEVEVRIVADGLAVAERVVGDIEIRGEPVMRGYHREATATVSADGWCPTGDLGYFAGSALHVTGRRKEMIIFAGRNHYPEDVEARVRPVEGVYQRRAVAVVLPADPGAGRPERIGVLAEVTSALPPYDDRVSDIRAAAAEELGGASVDVVLLGRNGLLRTTSGKFQRLLMRGRLLDGTLARVLTHVAADERVFRAKASTP</sequence>
<dbReference type="InterPro" id="IPR020845">
    <property type="entry name" value="AMP-binding_CS"/>
</dbReference>
<dbReference type="PANTHER" id="PTHR22754:SF32">
    <property type="entry name" value="DISCO-INTERACTING PROTEIN 2"/>
    <property type="match status" value="1"/>
</dbReference>